<feature type="region of interest" description="Disordered" evidence="2">
    <location>
        <begin position="149"/>
        <end position="178"/>
    </location>
</feature>
<feature type="compositionally biased region" description="Basic and acidic residues" evidence="2">
    <location>
        <begin position="155"/>
        <end position="178"/>
    </location>
</feature>
<evidence type="ECO:0000256" key="1">
    <source>
        <dbReference type="PROSITE-ProRule" id="PRU00023"/>
    </source>
</evidence>
<feature type="region of interest" description="Disordered" evidence="2">
    <location>
        <begin position="1"/>
        <end position="35"/>
    </location>
</feature>
<gene>
    <name evidence="3" type="primary">ACBD6</name>
    <name evidence="3" type="ORF">EYF80_000558</name>
</gene>
<dbReference type="InterPro" id="IPR002110">
    <property type="entry name" value="Ankyrin_rpt"/>
</dbReference>
<accession>A0A4Z2JGE0</accession>
<dbReference type="AlphaFoldDB" id="A0A4Z2JGE0"/>
<name>A0A4Z2JGE0_9TELE</name>
<feature type="repeat" description="ANK" evidence="1">
    <location>
        <begin position="78"/>
        <end position="110"/>
    </location>
</feature>
<dbReference type="SUPFAM" id="SSF48403">
    <property type="entry name" value="Ankyrin repeat"/>
    <property type="match status" value="1"/>
</dbReference>
<keyword evidence="1" id="KW-0040">ANK repeat</keyword>
<proteinExistence type="predicted"/>
<dbReference type="SMART" id="SM00248">
    <property type="entry name" value="ANK"/>
    <property type="match status" value="1"/>
</dbReference>
<dbReference type="Gene3D" id="1.25.40.20">
    <property type="entry name" value="Ankyrin repeat-containing domain"/>
    <property type="match status" value="1"/>
</dbReference>
<reference evidence="3 4" key="1">
    <citation type="submission" date="2019-03" db="EMBL/GenBank/DDBJ databases">
        <title>First draft genome of Liparis tanakae, snailfish: a comprehensive survey of snailfish specific genes.</title>
        <authorList>
            <person name="Kim W."/>
            <person name="Song I."/>
            <person name="Jeong J.-H."/>
            <person name="Kim D."/>
            <person name="Kim S."/>
            <person name="Ryu S."/>
            <person name="Song J.Y."/>
            <person name="Lee S.K."/>
        </authorList>
    </citation>
    <scope>NUCLEOTIDE SEQUENCE [LARGE SCALE GENOMIC DNA]</scope>
    <source>
        <tissue evidence="3">Muscle</tissue>
    </source>
</reference>
<dbReference type="InterPro" id="IPR036770">
    <property type="entry name" value="Ankyrin_rpt-contain_sf"/>
</dbReference>
<sequence length="178" mass="19004">MARSLPPSHHSRSSDEQAVASRVPSQRPDGRGTSAEEALSGHRCCCRLCSCSAARSPAEGNGEVSFTTARRLMAAAAQGRALLHWACDRGHKELVSVLLQHKADINSQIEQGGGGEESERVSAGYRQRGEGTGVPEVLLLSERETHNNRITLHRAQLERGDGKGDDEGKEKALDVGAG</sequence>
<dbReference type="EMBL" id="SRLO01000002">
    <property type="protein sequence ID" value="TNN89270.1"/>
    <property type="molecule type" value="Genomic_DNA"/>
</dbReference>
<evidence type="ECO:0000313" key="3">
    <source>
        <dbReference type="EMBL" id="TNN89270.1"/>
    </source>
</evidence>
<dbReference type="PROSITE" id="PS50297">
    <property type="entry name" value="ANK_REP_REGION"/>
    <property type="match status" value="1"/>
</dbReference>
<dbReference type="Proteomes" id="UP000314294">
    <property type="component" value="Unassembled WGS sequence"/>
</dbReference>
<evidence type="ECO:0000313" key="4">
    <source>
        <dbReference type="Proteomes" id="UP000314294"/>
    </source>
</evidence>
<dbReference type="PROSITE" id="PS50088">
    <property type="entry name" value="ANK_REPEAT"/>
    <property type="match status" value="1"/>
</dbReference>
<comment type="caution">
    <text evidence="3">The sequence shown here is derived from an EMBL/GenBank/DDBJ whole genome shotgun (WGS) entry which is preliminary data.</text>
</comment>
<dbReference type="Pfam" id="PF00023">
    <property type="entry name" value="Ank"/>
    <property type="match status" value="1"/>
</dbReference>
<keyword evidence="4" id="KW-1185">Reference proteome</keyword>
<protein>
    <submittedName>
        <fullName evidence="3">Acyl-CoA-binding domain-containing protein 6</fullName>
    </submittedName>
</protein>
<evidence type="ECO:0000256" key="2">
    <source>
        <dbReference type="SAM" id="MobiDB-lite"/>
    </source>
</evidence>
<dbReference type="OrthoDB" id="10254927at2759"/>
<organism evidence="3 4">
    <name type="scientific">Liparis tanakae</name>
    <name type="common">Tanaka's snailfish</name>
    <dbReference type="NCBI Taxonomy" id="230148"/>
    <lineage>
        <taxon>Eukaryota</taxon>
        <taxon>Metazoa</taxon>
        <taxon>Chordata</taxon>
        <taxon>Craniata</taxon>
        <taxon>Vertebrata</taxon>
        <taxon>Euteleostomi</taxon>
        <taxon>Actinopterygii</taxon>
        <taxon>Neopterygii</taxon>
        <taxon>Teleostei</taxon>
        <taxon>Neoteleostei</taxon>
        <taxon>Acanthomorphata</taxon>
        <taxon>Eupercaria</taxon>
        <taxon>Perciformes</taxon>
        <taxon>Cottioidei</taxon>
        <taxon>Cottales</taxon>
        <taxon>Liparidae</taxon>
        <taxon>Liparis</taxon>
    </lineage>
</organism>